<name>A0A4Y2NN07_ARAVE</name>
<sequence>MVSPLYHRCSRKLRSHVDQICPACNQVQESDFFPSVHWRLTESRENNPELQHVENLTFYVLNEKPGPIPDSMHICSKFDFFLILSCYGKLDVTNLQRNSSCGKINLN</sequence>
<gene>
    <name evidence="1" type="ORF">AVEN_275077_1</name>
</gene>
<evidence type="ECO:0000313" key="1">
    <source>
        <dbReference type="EMBL" id="GBN39960.1"/>
    </source>
</evidence>
<protein>
    <submittedName>
        <fullName evidence="1">Uncharacterized protein</fullName>
    </submittedName>
</protein>
<dbReference type="Proteomes" id="UP000499080">
    <property type="component" value="Unassembled WGS sequence"/>
</dbReference>
<accession>A0A4Y2NN07</accession>
<dbReference type="OrthoDB" id="9997422at2759"/>
<reference evidence="1 2" key="1">
    <citation type="journal article" date="2019" name="Sci. Rep.">
        <title>Orb-weaving spider Araneus ventricosus genome elucidates the spidroin gene catalogue.</title>
        <authorList>
            <person name="Kono N."/>
            <person name="Nakamura H."/>
            <person name="Ohtoshi R."/>
            <person name="Moran D.A.P."/>
            <person name="Shinohara A."/>
            <person name="Yoshida Y."/>
            <person name="Fujiwara M."/>
            <person name="Mori M."/>
            <person name="Tomita M."/>
            <person name="Arakawa K."/>
        </authorList>
    </citation>
    <scope>NUCLEOTIDE SEQUENCE [LARGE SCALE GENOMIC DNA]</scope>
</reference>
<dbReference type="EMBL" id="BGPR01009427">
    <property type="protein sequence ID" value="GBN39960.1"/>
    <property type="molecule type" value="Genomic_DNA"/>
</dbReference>
<dbReference type="AlphaFoldDB" id="A0A4Y2NN07"/>
<keyword evidence="2" id="KW-1185">Reference proteome</keyword>
<evidence type="ECO:0000313" key="2">
    <source>
        <dbReference type="Proteomes" id="UP000499080"/>
    </source>
</evidence>
<organism evidence="1 2">
    <name type="scientific">Araneus ventricosus</name>
    <name type="common">Orbweaver spider</name>
    <name type="synonym">Epeira ventricosa</name>
    <dbReference type="NCBI Taxonomy" id="182803"/>
    <lineage>
        <taxon>Eukaryota</taxon>
        <taxon>Metazoa</taxon>
        <taxon>Ecdysozoa</taxon>
        <taxon>Arthropoda</taxon>
        <taxon>Chelicerata</taxon>
        <taxon>Arachnida</taxon>
        <taxon>Araneae</taxon>
        <taxon>Araneomorphae</taxon>
        <taxon>Entelegynae</taxon>
        <taxon>Araneoidea</taxon>
        <taxon>Araneidae</taxon>
        <taxon>Araneus</taxon>
    </lineage>
</organism>
<comment type="caution">
    <text evidence="1">The sequence shown here is derived from an EMBL/GenBank/DDBJ whole genome shotgun (WGS) entry which is preliminary data.</text>
</comment>
<proteinExistence type="predicted"/>